<evidence type="ECO:0000256" key="2">
    <source>
        <dbReference type="ARBA" id="ARBA00011903"/>
    </source>
</evidence>
<dbReference type="NCBIfam" id="TIGR01007">
    <property type="entry name" value="eps_fam"/>
    <property type="match status" value="1"/>
</dbReference>
<proteinExistence type="inferred from homology"/>
<dbReference type="CDD" id="cd05387">
    <property type="entry name" value="BY-kinase"/>
    <property type="match status" value="1"/>
</dbReference>
<comment type="similarity">
    <text evidence="1">Belongs to the CpsD/CapB family.</text>
</comment>
<reference evidence="10" key="1">
    <citation type="submission" date="2020-10" db="EMBL/GenBank/DDBJ databases">
        <authorList>
            <person name="Gilroy R."/>
        </authorList>
    </citation>
    <scope>NUCLEOTIDE SEQUENCE</scope>
    <source>
        <strain evidence="10">ChiHcec3-6078</strain>
    </source>
</reference>
<reference evidence="10" key="2">
    <citation type="journal article" date="2021" name="PeerJ">
        <title>Extensive microbial diversity within the chicken gut microbiome revealed by metagenomics and culture.</title>
        <authorList>
            <person name="Gilroy R."/>
            <person name="Ravi A."/>
            <person name="Getino M."/>
            <person name="Pursley I."/>
            <person name="Horton D.L."/>
            <person name="Alikhan N.F."/>
            <person name="Baker D."/>
            <person name="Gharbi K."/>
            <person name="Hall N."/>
            <person name="Watson M."/>
            <person name="Adriaenssens E.M."/>
            <person name="Foster-Nyarko E."/>
            <person name="Jarju S."/>
            <person name="Secka A."/>
            <person name="Antonio M."/>
            <person name="Oren A."/>
            <person name="Chaudhuri R.R."/>
            <person name="La Ragione R."/>
            <person name="Hildebrand F."/>
            <person name="Pallen M.J."/>
        </authorList>
    </citation>
    <scope>NUCLEOTIDE SEQUENCE</scope>
    <source>
        <strain evidence="10">ChiHcec3-6078</strain>
    </source>
</reference>
<dbReference type="Proteomes" id="UP000824090">
    <property type="component" value="Unassembled WGS sequence"/>
</dbReference>
<evidence type="ECO:0000256" key="4">
    <source>
        <dbReference type="ARBA" id="ARBA00022741"/>
    </source>
</evidence>
<dbReference type="GO" id="GO:0005886">
    <property type="term" value="C:plasma membrane"/>
    <property type="evidence" value="ECO:0007669"/>
    <property type="project" value="TreeGrafter"/>
</dbReference>
<dbReference type="EC" id="2.7.10.2" evidence="2"/>
<evidence type="ECO:0000256" key="5">
    <source>
        <dbReference type="ARBA" id="ARBA00022777"/>
    </source>
</evidence>
<keyword evidence="6" id="KW-0067">ATP-binding</keyword>
<dbReference type="PANTHER" id="PTHR32309:SF13">
    <property type="entry name" value="FERRIC ENTEROBACTIN TRANSPORT PROTEIN FEPE"/>
    <property type="match status" value="1"/>
</dbReference>
<dbReference type="Gene3D" id="3.40.50.300">
    <property type="entry name" value="P-loop containing nucleotide triphosphate hydrolases"/>
    <property type="match status" value="1"/>
</dbReference>
<dbReference type="EMBL" id="DVMP01000020">
    <property type="protein sequence ID" value="HIU25051.1"/>
    <property type="molecule type" value="Genomic_DNA"/>
</dbReference>
<dbReference type="AlphaFoldDB" id="A0A9D1HYG5"/>
<evidence type="ECO:0000256" key="8">
    <source>
        <dbReference type="ARBA" id="ARBA00051245"/>
    </source>
</evidence>
<evidence type="ECO:0000256" key="3">
    <source>
        <dbReference type="ARBA" id="ARBA00022679"/>
    </source>
</evidence>
<evidence type="ECO:0000256" key="1">
    <source>
        <dbReference type="ARBA" id="ARBA00007316"/>
    </source>
</evidence>
<keyword evidence="5 10" id="KW-0418">Kinase</keyword>
<gene>
    <name evidence="10" type="ORF">IAC50_00945</name>
</gene>
<evidence type="ECO:0000259" key="9">
    <source>
        <dbReference type="Pfam" id="PF13614"/>
    </source>
</evidence>
<accession>A0A9D1HYG5</accession>
<name>A0A9D1HYG5_9FIRM</name>
<protein>
    <recommendedName>
        <fullName evidence="2">non-specific protein-tyrosine kinase</fullName>
        <ecNumber evidence="2">2.7.10.2</ecNumber>
    </recommendedName>
</protein>
<dbReference type="SUPFAM" id="SSF52540">
    <property type="entry name" value="P-loop containing nucleoside triphosphate hydrolases"/>
    <property type="match status" value="1"/>
</dbReference>
<keyword evidence="4" id="KW-0547">Nucleotide-binding</keyword>
<dbReference type="Pfam" id="PF13614">
    <property type="entry name" value="AAA_31"/>
    <property type="match status" value="1"/>
</dbReference>
<keyword evidence="3" id="KW-0808">Transferase</keyword>
<evidence type="ECO:0000256" key="6">
    <source>
        <dbReference type="ARBA" id="ARBA00022840"/>
    </source>
</evidence>
<dbReference type="InterPro" id="IPR027417">
    <property type="entry name" value="P-loop_NTPase"/>
</dbReference>
<comment type="caution">
    <text evidence="10">The sequence shown here is derived from an EMBL/GenBank/DDBJ whole genome shotgun (WGS) entry which is preliminary data.</text>
</comment>
<dbReference type="GO" id="GO:0004715">
    <property type="term" value="F:non-membrane spanning protein tyrosine kinase activity"/>
    <property type="evidence" value="ECO:0007669"/>
    <property type="project" value="UniProtKB-EC"/>
</dbReference>
<dbReference type="InterPro" id="IPR005702">
    <property type="entry name" value="Wzc-like_C"/>
</dbReference>
<feature type="domain" description="AAA" evidence="9">
    <location>
        <begin position="48"/>
        <end position="185"/>
    </location>
</feature>
<dbReference type="GO" id="GO:0005524">
    <property type="term" value="F:ATP binding"/>
    <property type="evidence" value="ECO:0007669"/>
    <property type="project" value="UniProtKB-KW"/>
</dbReference>
<evidence type="ECO:0000256" key="7">
    <source>
        <dbReference type="ARBA" id="ARBA00023137"/>
    </source>
</evidence>
<evidence type="ECO:0000313" key="11">
    <source>
        <dbReference type="Proteomes" id="UP000824090"/>
    </source>
</evidence>
<evidence type="ECO:0000313" key="10">
    <source>
        <dbReference type="EMBL" id="HIU25051.1"/>
    </source>
</evidence>
<comment type="catalytic activity">
    <reaction evidence="8">
        <text>L-tyrosyl-[protein] + ATP = O-phospho-L-tyrosyl-[protein] + ADP + H(+)</text>
        <dbReference type="Rhea" id="RHEA:10596"/>
        <dbReference type="Rhea" id="RHEA-COMP:10136"/>
        <dbReference type="Rhea" id="RHEA-COMP:20101"/>
        <dbReference type="ChEBI" id="CHEBI:15378"/>
        <dbReference type="ChEBI" id="CHEBI:30616"/>
        <dbReference type="ChEBI" id="CHEBI:46858"/>
        <dbReference type="ChEBI" id="CHEBI:61978"/>
        <dbReference type="ChEBI" id="CHEBI:456216"/>
        <dbReference type="EC" id="2.7.10.2"/>
    </reaction>
</comment>
<dbReference type="InterPro" id="IPR025669">
    <property type="entry name" value="AAA_dom"/>
</dbReference>
<dbReference type="InterPro" id="IPR050445">
    <property type="entry name" value="Bact_polysacc_biosynth/exp"/>
</dbReference>
<sequence length="227" mass="25014">MANQIIFNKIKEPEYARREAFNSLRTNLQFCGADIKTVLFTSCGPDEGKSTVTFELARSAAESGKNVVLVDADLRKSVMLSRYKAQATHKRVGGLSHYLSGQATIDDILCNTNISHFNVILTGPLSPNPTELLGNVLFEKLIWTLREKFDMVIIDAPPLGAVIDAAVIAPHCDGAVIVIESDSTSHRAAVNVKQQLERTGCKILGAVLNKVRIESSGYYYKYYGKYK</sequence>
<keyword evidence="7" id="KW-0829">Tyrosine-protein kinase</keyword>
<organism evidence="10 11">
    <name type="scientific">Candidatus Allocopromorpha excrementigallinarum</name>
    <dbReference type="NCBI Taxonomy" id="2840742"/>
    <lineage>
        <taxon>Bacteria</taxon>
        <taxon>Bacillati</taxon>
        <taxon>Bacillota</taxon>
        <taxon>Clostridia</taxon>
        <taxon>Eubacteriales</taxon>
        <taxon>Eubacteriaceae</taxon>
        <taxon>Eubacteriaceae incertae sedis</taxon>
        <taxon>Candidatus Allocopromorpha</taxon>
    </lineage>
</organism>
<dbReference type="PANTHER" id="PTHR32309">
    <property type="entry name" value="TYROSINE-PROTEIN KINASE"/>
    <property type="match status" value="1"/>
</dbReference>